<evidence type="ECO:0000256" key="3">
    <source>
        <dbReference type="SAM" id="Phobius"/>
    </source>
</evidence>
<dbReference type="Gene3D" id="2.40.50.100">
    <property type="match status" value="1"/>
</dbReference>
<dbReference type="PANTHER" id="PTHR30469">
    <property type="entry name" value="MULTIDRUG RESISTANCE PROTEIN MDTA"/>
    <property type="match status" value="1"/>
</dbReference>
<organism evidence="5 6">
    <name type="scientific">Breznakibacter xylanolyticus</name>
    <dbReference type="NCBI Taxonomy" id="990"/>
    <lineage>
        <taxon>Bacteria</taxon>
        <taxon>Pseudomonadati</taxon>
        <taxon>Bacteroidota</taxon>
        <taxon>Bacteroidia</taxon>
        <taxon>Marinilabiliales</taxon>
        <taxon>Marinilabiliaceae</taxon>
        <taxon>Breznakibacter</taxon>
    </lineage>
</organism>
<keyword evidence="3" id="KW-1133">Transmembrane helix</keyword>
<evidence type="ECO:0000313" key="6">
    <source>
        <dbReference type="Proteomes" id="UP000249239"/>
    </source>
</evidence>
<evidence type="ECO:0000256" key="1">
    <source>
        <dbReference type="ARBA" id="ARBA00009477"/>
    </source>
</evidence>
<dbReference type="GO" id="GO:0015562">
    <property type="term" value="F:efflux transmembrane transporter activity"/>
    <property type="evidence" value="ECO:0007669"/>
    <property type="project" value="TreeGrafter"/>
</dbReference>
<dbReference type="GO" id="GO:1990281">
    <property type="term" value="C:efflux pump complex"/>
    <property type="evidence" value="ECO:0007669"/>
    <property type="project" value="TreeGrafter"/>
</dbReference>
<dbReference type="NCBIfam" id="TIGR01730">
    <property type="entry name" value="RND_mfp"/>
    <property type="match status" value="1"/>
</dbReference>
<keyword evidence="3" id="KW-0472">Membrane</keyword>
<comment type="similarity">
    <text evidence="1">Belongs to the membrane fusion protein (MFP) (TC 8.A.1) family.</text>
</comment>
<protein>
    <submittedName>
        <fullName evidence="5">HlyD family secretion protein</fullName>
    </submittedName>
</protein>
<dbReference type="OrthoDB" id="9809068at2"/>
<evidence type="ECO:0000313" key="5">
    <source>
        <dbReference type="EMBL" id="PZX10823.1"/>
    </source>
</evidence>
<keyword evidence="6" id="KW-1185">Reference proteome</keyword>
<dbReference type="Gene3D" id="2.40.30.170">
    <property type="match status" value="1"/>
</dbReference>
<dbReference type="Gene3D" id="1.10.287.470">
    <property type="entry name" value="Helix hairpin bin"/>
    <property type="match status" value="1"/>
</dbReference>
<comment type="caution">
    <text evidence="5">The sequence shown here is derived from an EMBL/GenBank/DDBJ whole genome shotgun (WGS) entry which is preliminary data.</text>
</comment>
<dbReference type="AlphaFoldDB" id="A0A2W7MTF1"/>
<reference evidence="5 6" key="1">
    <citation type="submission" date="2018-06" db="EMBL/GenBank/DDBJ databases">
        <title>Genomic Encyclopedia of Archaeal and Bacterial Type Strains, Phase II (KMG-II): from individual species to whole genera.</title>
        <authorList>
            <person name="Goeker M."/>
        </authorList>
    </citation>
    <scope>NUCLEOTIDE SEQUENCE [LARGE SCALE GENOMIC DNA]</scope>
    <source>
        <strain evidence="5 6">DSM 6779</strain>
    </source>
</reference>
<dbReference type="InterPro" id="IPR006143">
    <property type="entry name" value="RND_pump_MFP"/>
</dbReference>
<keyword evidence="2" id="KW-0175">Coiled coil</keyword>
<keyword evidence="3" id="KW-0812">Transmembrane</keyword>
<feature type="coiled-coil region" evidence="2">
    <location>
        <begin position="100"/>
        <end position="165"/>
    </location>
</feature>
<dbReference type="SUPFAM" id="SSF111369">
    <property type="entry name" value="HlyD-like secretion proteins"/>
    <property type="match status" value="1"/>
</dbReference>
<evidence type="ECO:0000259" key="4">
    <source>
        <dbReference type="Pfam" id="PF25893"/>
    </source>
</evidence>
<dbReference type="Pfam" id="PF25893">
    <property type="entry name" value="HH_CzcB"/>
    <property type="match status" value="1"/>
</dbReference>
<dbReference type="PANTHER" id="PTHR30469:SF33">
    <property type="entry name" value="SLR1207 PROTEIN"/>
    <property type="match status" value="1"/>
</dbReference>
<name>A0A2W7MTF1_9BACT</name>
<sequence>MKKILKIALLVLFAVLVGWVVVYLYKQSHKDPVVYATENPEIQTIIKKTVATGSVIPRKEVQIKPQESGIITEIYVEPGDLVKKGDLIAKIQIIPEMLQVNGAEAQLKQAQLVFQNAETEYNRKKELFDAKVIAESEYLAERLNYDRARTDVETAENNLQLIKEGVLKRAGAQTNTLIRATTSGMVLDVPVKEGNSVIKSNTFNDGTTVALVADMGEMIFQGKVDETEVGKIKAGMELLLTIGAIDDQTYTASLEFIAPKGVEENGAIQFQIKAAVNLKEGQFIRAGYSATADIVLARRDSVLSIKEKLITFRNDSAFVDVESTQPQVFEQRVIKTGLSDGMVIEVLDGLKKDDKVKVPQI</sequence>
<accession>A0A2W7MTF1</accession>
<proteinExistence type="inferred from homology"/>
<dbReference type="RefSeq" id="WP_111447069.1">
    <property type="nucleotide sequence ID" value="NZ_QKZK01000047.1"/>
</dbReference>
<dbReference type="EMBL" id="QKZK01000047">
    <property type="protein sequence ID" value="PZX10823.1"/>
    <property type="molecule type" value="Genomic_DNA"/>
</dbReference>
<feature type="transmembrane region" description="Helical" evidence="3">
    <location>
        <begin position="7"/>
        <end position="25"/>
    </location>
</feature>
<feature type="domain" description="CzcB-like alpha-helical hairpin" evidence="4">
    <location>
        <begin position="103"/>
        <end position="160"/>
    </location>
</feature>
<evidence type="ECO:0000256" key="2">
    <source>
        <dbReference type="SAM" id="Coils"/>
    </source>
</evidence>
<dbReference type="InterPro" id="IPR058648">
    <property type="entry name" value="HH_CzcB-like"/>
</dbReference>
<gene>
    <name evidence="5" type="ORF">LX69_03284</name>
</gene>
<dbReference type="Gene3D" id="6.20.50.140">
    <property type="match status" value="1"/>
</dbReference>
<dbReference type="Proteomes" id="UP000249239">
    <property type="component" value="Unassembled WGS sequence"/>
</dbReference>